<evidence type="ECO:0000313" key="3">
    <source>
        <dbReference type="Proteomes" id="UP000296049"/>
    </source>
</evidence>
<protein>
    <submittedName>
        <fullName evidence="2">Uncharacterized protein</fullName>
    </submittedName>
</protein>
<keyword evidence="3" id="KW-1185">Reference proteome</keyword>
<reference evidence="3" key="1">
    <citation type="journal article" date="2013" name="Nat. Genet.">
        <title>The duck genome and transcriptome provide insight into an avian influenza virus reservoir species.</title>
        <authorList>
            <person name="Huang Y."/>
            <person name="Li Y."/>
            <person name="Burt D.W."/>
            <person name="Chen H."/>
            <person name="Zhang Y."/>
            <person name="Qian W."/>
            <person name="Kim H."/>
            <person name="Gan S."/>
            <person name="Zhao Y."/>
            <person name="Li J."/>
            <person name="Yi K."/>
            <person name="Feng H."/>
            <person name="Zhu P."/>
            <person name="Li B."/>
            <person name="Liu Q."/>
            <person name="Fairley S."/>
            <person name="Magor K.E."/>
            <person name="Du Z."/>
            <person name="Hu X."/>
            <person name="Goodman L."/>
            <person name="Tafer H."/>
            <person name="Vignal A."/>
            <person name="Lee T."/>
            <person name="Kim K.W."/>
            <person name="Sheng Z."/>
            <person name="An Y."/>
            <person name="Searle S."/>
            <person name="Herrero J."/>
            <person name="Groenen M.A."/>
            <person name="Crooijmans R.P."/>
            <person name="Faraut T."/>
            <person name="Cai Q."/>
            <person name="Webster R.G."/>
            <person name="Aldridge J.R."/>
            <person name="Warren W.C."/>
            <person name="Bartschat S."/>
            <person name="Kehr S."/>
            <person name="Marz M."/>
            <person name="Stadler P.F."/>
            <person name="Smith J."/>
            <person name="Kraus R.H."/>
            <person name="Zhao Y."/>
            <person name="Ren L."/>
            <person name="Fei J."/>
            <person name="Morisson M."/>
            <person name="Kaiser P."/>
            <person name="Griffin D.K."/>
            <person name="Rao M."/>
            <person name="Pitel F."/>
            <person name="Wang J."/>
            <person name="Li N."/>
        </authorList>
    </citation>
    <scope>NUCLEOTIDE SEQUENCE [LARGE SCALE GENOMIC DNA]</scope>
</reference>
<evidence type="ECO:0000313" key="2">
    <source>
        <dbReference type="EMBL" id="EOA96598.1"/>
    </source>
</evidence>
<dbReference type="Proteomes" id="UP000296049">
    <property type="component" value="Unassembled WGS sequence"/>
</dbReference>
<sequence length="355" mass="38600">MARASPREHSGQSSLSTTGVRKRRFGALLLPWCGPSVAFGFPSRRTSCKQPLLLRRPWLLSCSVPQLPSQVGEERKGEEALIHKVPCGEVASRSGSQPCSPHHLEEERCHHLEEERCHHWKRRNASPTALLEIVSRESQGAALVAFLPLWQGEEAEADSSGKCHCLPVLCPHLSPSLAVKEGERHRPGPYALEQRTAPSTLPARETPGSNVIMLWFRSGVRGSAALIHREGIDPRRALSAARGGFQPESCRRNGGEEEKFGVPGKGLGLSPAWCAVTRSWPHRSFVWEPGPAALPGNQPEAVGTQEKVPQNPVQAAAGPSEMWKSLEVHGIVQVSEPLDSLLLNATGEGWLHDGG</sequence>
<accession>R0KTI9</accession>
<proteinExistence type="predicted"/>
<evidence type="ECO:0000256" key="1">
    <source>
        <dbReference type="SAM" id="MobiDB-lite"/>
    </source>
</evidence>
<name>R0KTI9_ANAPL</name>
<feature type="compositionally biased region" description="Basic and acidic residues" evidence="1">
    <location>
        <begin position="249"/>
        <end position="260"/>
    </location>
</feature>
<dbReference type="AlphaFoldDB" id="R0KTI9"/>
<dbReference type="EMBL" id="KB743924">
    <property type="protein sequence ID" value="EOA96598.1"/>
    <property type="molecule type" value="Genomic_DNA"/>
</dbReference>
<gene>
    <name evidence="2" type="ORF">Anapl_10053</name>
</gene>
<organism evidence="2 3">
    <name type="scientific">Anas platyrhynchos</name>
    <name type="common">Mallard</name>
    <name type="synonym">Anas boschas</name>
    <dbReference type="NCBI Taxonomy" id="8839"/>
    <lineage>
        <taxon>Eukaryota</taxon>
        <taxon>Metazoa</taxon>
        <taxon>Chordata</taxon>
        <taxon>Craniata</taxon>
        <taxon>Vertebrata</taxon>
        <taxon>Euteleostomi</taxon>
        <taxon>Archelosauria</taxon>
        <taxon>Archosauria</taxon>
        <taxon>Dinosauria</taxon>
        <taxon>Saurischia</taxon>
        <taxon>Theropoda</taxon>
        <taxon>Coelurosauria</taxon>
        <taxon>Aves</taxon>
        <taxon>Neognathae</taxon>
        <taxon>Galloanserae</taxon>
        <taxon>Anseriformes</taxon>
        <taxon>Anatidae</taxon>
        <taxon>Anatinae</taxon>
        <taxon>Anas</taxon>
    </lineage>
</organism>
<feature type="region of interest" description="Disordered" evidence="1">
    <location>
        <begin position="238"/>
        <end position="262"/>
    </location>
</feature>